<dbReference type="SUPFAM" id="SSF48008">
    <property type="entry name" value="GntR ligand-binding domain-like"/>
    <property type="match status" value="1"/>
</dbReference>
<keyword evidence="2" id="KW-0238">DNA-binding</keyword>
<dbReference type="SMART" id="SM00345">
    <property type="entry name" value="HTH_GNTR"/>
    <property type="match status" value="1"/>
</dbReference>
<keyword evidence="3" id="KW-0804">Transcription</keyword>
<keyword evidence="6" id="KW-1185">Reference proteome</keyword>
<dbReference type="PANTHER" id="PTHR43537:SF5">
    <property type="entry name" value="UXU OPERON TRANSCRIPTIONAL REGULATOR"/>
    <property type="match status" value="1"/>
</dbReference>
<organism evidence="5 6">
    <name type="scientific">Microbacterium rhizosphaerae</name>
    <dbReference type="NCBI Taxonomy" id="1678237"/>
    <lineage>
        <taxon>Bacteria</taxon>
        <taxon>Bacillati</taxon>
        <taxon>Actinomycetota</taxon>
        <taxon>Actinomycetes</taxon>
        <taxon>Micrococcales</taxon>
        <taxon>Microbacteriaceae</taxon>
        <taxon>Microbacterium</taxon>
    </lineage>
</organism>
<dbReference type="PRINTS" id="PR00035">
    <property type="entry name" value="HTHGNTR"/>
</dbReference>
<evidence type="ECO:0000313" key="5">
    <source>
        <dbReference type="EMBL" id="WPR90724.1"/>
    </source>
</evidence>
<dbReference type="Gene3D" id="1.10.10.10">
    <property type="entry name" value="Winged helix-like DNA-binding domain superfamily/Winged helix DNA-binding domain"/>
    <property type="match status" value="1"/>
</dbReference>
<dbReference type="Pfam" id="PF00392">
    <property type="entry name" value="GntR"/>
    <property type="match status" value="1"/>
</dbReference>
<dbReference type="InterPro" id="IPR008920">
    <property type="entry name" value="TF_FadR/GntR_C"/>
</dbReference>
<evidence type="ECO:0000313" key="6">
    <source>
        <dbReference type="Proteomes" id="UP001323798"/>
    </source>
</evidence>
<dbReference type="PROSITE" id="PS50949">
    <property type="entry name" value="HTH_GNTR"/>
    <property type="match status" value="1"/>
</dbReference>
<gene>
    <name evidence="5" type="ORF">SM116_05375</name>
</gene>
<accession>A0ABZ0SR44</accession>
<evidence type="ECO:0000259" key="4">
    <source>
        <dbReference type="PROSITE" id="PS50949"/>
    </source>
</evidence>
<sequence>MSQNEESTARDASLAPSGEALDLRVYELVRERIIDGTLQPGARIRERELAEELQISRIPIREAFPRLESEGFIKTLHRRGAVVAQMTVRDVEELFAVRLSLEVLAARLAAEECARGASPDRLIASLDAAGAAVHGGATAHGGGHAAIAALTSSFHDEILVLSSNQLLQNLMIPVEGRIRRLFHLVADRDEEQLHREHRDLCLAIGNGQTELAGSLAFAHVERSRFETMPVIESLLAR</sequence>
<dbReference type="CDD" id="cd07377">
    <property type="entry name" value="WHTH_GntR"/>
    <property type="match status" value="1"/>
</dbReference>
<feature type="domain" description="HTH gntR-type" evidence="4">
    <location>
        <begin position="19"/>
        <end position="86"/>
    </location>
</feature>
<protein>
    <submittedName>
        <fullName evidence="5">GntR family transcriptional regulator</fullName>
    </submittedName>
</protein>
<dbReference type="InterPro" id="IPR036390">
    <property type="entry name" value="WH_DNA-bd_sf"/>
</dbReference>
<dbReference type="EMBL" id="CP139368">
    <property type="protein sequence ID" value="WPR90724.1"/>
    <property type="molecule type" value="Genomic_DNA"/>
</dbReference>
<evidence type="ECO:0000256" key="2">
    <source>
        <dbReference type="ARBA" id="ARBA00023125"/>
    </source>
</evidence>
<dbReference type="InterPro" id="IPR036388">
    <property type="entry name" value="WH-like_DNA-bd_sf"/>
</dbReference>
<dbReference type="Gene3D" id="1.20.120.530">
    <property type="entry name" value="GntR ligand-binding domain-like"/>
    <property type="match status" value="1"/>
</dbReference>
<dbReference type="InterPro" id="IPR011711">
    <property type="entry name" value="GntR_C"/>
</dbReference>
<dbReference type="SUPFAM" id="SSF46785">
    <property type="entry name" value="Winged helix' DNA-binding domain"/>
    <property type="match status" value="1"/>
</dbReference>
<reference evidence="5 6" key="1">
    <citation type="submission" date="2023-11" db="EMBL/GenBank/DDBJ databases">
        <title>Genome sequence of Microbacterium rhizosphaerae KACC 19337.</title>
        <authorList>
            <person name="Choi H."/>
            <person name="Kim S."/>
            <person name="Kim Y."/>
            <person name="Kwon S.-W."/>
            <person name="Heo J."/>
        </authorList>
    </citation>
    <scope>NUCLEOTIDE SEQUENCE [LARGE SCALE GENOMIC DNA]</scope>
    <source>
        <strain evidence="5 6">KACC 19337</strain>
    </source>
</reference>
<evidence type="ECO:0000256" key="3">
    <source>
        <dbReference type="ARBA" id="ARBA00023163"/>
    </source>
</evidence>
<dbReference type="RefSeq" id="WP_320943428.1">
    <property type="nucleotide sequence ID" value="NZ_BAABEU010000011.1"/>
</dbReference>
<dbReference type="Proteomes" id="UP001323798">
    <property type="component" value="Chromosome"/>
</dbReference>
<evidence type="ECO:0000256" key="1">
    <source>
        <dbReference type="ARBA" id="ARBA00023015"/>
    </source>
</evidence>
<keyword evidence="1" id="KW-0805">Transcription regulation</keyword>
<dbReference type="Pfam" id="PF07729">
    <property type="entry name" value="FCD"/>
    <property type="match status" value="1"/>
</dbReference>
<dbReference type="PANTHER" id="PTHR43537">
    <property type="entry name" value="TRANSCRIPTIONAL REGULATOR, GNTR FAMILY"/>
    <property type="match status" value="1"/>
</dbReference>
<dbReference type="InterPro" id="IPR000524">
    <property type="entry name" value="Tscrpt_reg_HTH_GntR"/>
</dbReference>
<name>A0ABZ0SR44_9MICO</name>
<dbReference type="SMART" id="SM00895">
    <property type="entry name" value="FCD"/>
    <property type="match status" value="1"/>
</dbReference>
<proteinExistence type="predicted"/>